<feature type="compositionally biased region" description="Basic residues" evidence="1">
    <location>
        <begin position="1306"/>
        <end position="1315"/>
    </location>
</feature>
<feature type="region of interest" description="Disordered" evidence="1">
    <location>
        <begin position="774"/>
        <end position="798"/>
    </location>
</feature>
<feature type="compositionally biased region" description="Basic and acidic residues" evidence="1">
    <location>
        <begin position="1077"/>
        <end position="1117"/>
    </location>
</feature>
<accession>A0A423SHS1</accession>
<feature type="region of interest" description="Disordered" evidence="1">
    <location>
        <begin position="1002"/>
        <end position="1032"/>
    </location>
</feature>
<feature type="compositionally biased region" description="Pro residues" evidence="1">
    <location>
        <begin position="1360"/>
        <end position="1371"/>
    </location>
</feature>
<evidence type="ECO:0000256" key="2">
    <source>
        <dbReference type="SAM" id="SignalP"/>
    </source>
</evidence>
<feature type="compositionally biased region" description="Basic and acidic residues" evidence="1">
    <location>
        <begin position="217"/>
        <end position="227"/>
    </location>
</feature>
<feature type="signal peptide" evidence="2">
    <location>
        <begin position="1"/>
        <end position="24"/>
    </location>
</feature>
<feature type="region of interest" description="Disordered" evidence="1">
    <location>
        <begin position="215"/>
        <end position="236"/>
    </location>
</feature>
<keyword evidence="2" id="KW-0732">Signal</keyword>
<name>A0A423SHS1_PENVA</name>
<feature type="compositionally biased region" description="Low complexity" evidence="1">
    <location>
        <begin position="886"/>
        <end position="899"/>
    </location>
</feature>
<feature type="compositionally biased region" description="Basic and acidic residues" evidence="1">
    <location>
        <begin position="789"/>
        <end position="798"/>
    </location>
</feature>
<feature type="region of interest" description="Disordered" evidence="1">
    <location>
        <begin position="81"/>
        <end position="138"/>
    </location>
</feature>
<organism evidence="3 4">
    <name type="scientific">Penaeus vannamei</name>
    <name type="common">Whiteleg shrimp</name>
    <name type="synonym">Litopenaeus vannamei</name>
    <dbReference type="NCBI Taxonomy" id="6689"/>
    <lineage>
        <taxon>Eukaryota</taxon>
        <taxon>Metazoa</taxon>
        <taxon>Ecdysozoa</taxon>
        <taxon>Arthropoda</taxon>
        <taxon>Crustacea</taxon>
        <taxon>Multicrustacea</taxon>
        <taxon>Malacostraca</taxon>
        <taxon>Eumalacostraca</taxon>
        <taxon>Eucarida</taxon>
        <taxon>Decapoda</taxon>
        <taxon>Dendrobranchiata</taxon>
        <taxon>Penaeoidea</taxon>
        <taxon>Penaeidae</taxon>
        <taxon>Penaeus</taxon>
    </lineage>
</organism>
<feature type="compositionally biased region" description="Pro residues" evidence="1">
    <location>
        <begin position="1321"/>
        <end position="1342"/>
    </location>
</feature>
<feature type="region of interest" description="Disordered" evidence="1">
    <location>
        <begin position="535"/>
        <end position="560"/>
    </location>
</feature>
<protein>
    <submittedName>
        <fullName evidence="3">Uncharacterized protein</fullName>
    </submittedName>
</protein>
<feature type="chain" id="PRO_5019350524" evidence="2">
    <location>
        <begin position="25"/>
        <end position="1388"/>
    </location>
</feature>
<feature type="compositionally biased region" description="Low complexity" evidence="1">
    <location>
        <begin position="774"/>
        <end position="784"/>
    </location>
</feature>
<feature type="compositionally biased region" description="Basic and acidic residues" evidence="1">
    <location>
        <begin position="123"/>
        <end position="135"/>
    </location>
</feature>
<gene>
    <name evidence="3" type="ORF">C7M84_018394</name>
</gene>
<dbReference type="OrthoDB" id="10595504at2759"/>
<feature type="region of interest" description="Disordered" evidence="1">
    <location>
        <begin position="682"/>
        <end position="702"/>
    </location>
</feature>
<reference evidence="3 4" key="1">
    <citation type="submission" date="2018-04" db="EMBL/GenBank/DDBJ databases">
        <authorList>
            <person name="Zhang X."/>
            <person name="Yuan J."/>
            <person name="Li F."/>
            <person name="Xiang J."/>
        </authorList>
    </citation>
    <scope>NUCLEOTIDE SEQUENCE [LARGE SCALE GENOMIC DNA]</scope>
    <source>
        <tissue evidence="3">Muscle</tissue>
    </source>
</reference>
<feature type="compositionally biased region" description="Basic and acidic residues" evidence="1">
    <location>
        <begin position="1197"/>
        <end position="1206"/>
    </location>
</feature>
<dbReference type="Proteomes" id="UP000283509">
    <property type="component" value="Unassembled WGS sequence"/>
</dbReference>
<feature type="compositionally biased region" description="Pro residues" evidence="1">
    <location>
        <begin position="1011"/>
        <end position="1032"/>
    </location>
</feature>
<feature type="compositionally biased region" description="Pro residues" evidence="1">
    <location>
        <begin position="684"/>
        <end position="694"/>
    </location>
</feature>
<evidence type="ECO:0000313" key="4">
    <source>
        <dbReference type="Proteomes" id="UP000283509"/>
    </source>
</evidence>
<feature type="region of interest" description="Disordered" evidence="1">
    <location>
        <begin position="274"/>
        <end position="318"/>
    </location>
</feature>
<feature type="compositionally biased region" description="Polar residues" evidence="1">
    <location>
        <begin position="88"/>
        <end position="100"/>
    </location>
</feature>
<proteinExistence type="predicted"/>
<keyword evidence="4" id="KW-1185">Reference proteome</keyword>
<evidence type="ECO:0000256" key="1">
    <source>
        <dbReference type="SAM" id="MobiDB-lite"/>
    </source>
</evidence>
<feature type="region of interest" description="Disordered" evidence="1">
    <location>
        <begin position="1065"/>
        <end position="1243"/>
    </location>
</feature>
<comment type="caution">
    <text evidence="3">The sequence shown here is derived from an EMBL/GenBank/DDBJ whole genome shotgun (WGS) entry which is preliminary data.</text>
</comment>
<feature type="compositionally biased region" description="Polar residues" evidence="1">
    <location>
        <begin position="902"/>
        <end position="918"/>
    </location>
</feature>
<reference evidence="3 4" key="2">
    <citation type="submission" date="2019-01" db="EMBL/GenBank/DDBJ databases">
        <title>The decoding of complex shrimp genome reveals the adaptation for benthos swimmer, frequently molting mechanism and breeding impact on genome.</title>
        <authorList>
            <person name="Sun Y."/>
            <person name="Gao Y."/>
            <person name="Yu Y."/>
        </authorList>
    </citation>
    <scope>NUCLEOTIDE SEQUENCE [LARGE SCALE GENOMIC DNA]</scope>
    <source>
        <tissue evidence="3">Muscle</tissue>
    </source>
</reference>
<evidence type="ECO:0000313" key="3">
    <source>
        <dbReference type="EMBL" id="ROT63714.1"/>
    </source>
</evidence>
<feature type="region of interest" description="Disordered" evidence="1">
    <location>
        <begin position="886"/>
        <end position="946"/>
    </location>
</feature>
<feature type="region of interest" description="Disordered" evidence="1">
    <location>
        <begin position="1295"/>
        <end position="1388"/>
    </location>
</feature>
<feature type="region of interest" description="Disordered" evidence="1">
    <location>
        <begin position="36"/>
        <end position="58"/>
    </location>
</feature>
<feature type="compositionally biased region" description="Basic and acidic residues" evidence="1">
    <location>
        <begin position="1134"/>
        <end position="1146"/>
    </location>
</feature>
<dbReference type="EMBL" id="QCYY01003394">
    <property type="protein sequence ID" value="ROT63714.1"/>
    <property type="molecule type" value="Genomic_DNA"/>
</dbReference>
<sequence length="1388" mass="152163">MHSVCALLQQGILVLLLVTSGILCSSRRDTEAVSNAFSSTTSSSEHLDTRFPPRHYSFDPRPNIDLSALVSGESASTLTSLKVDDNFQGDTSTENSNKGNSVAGHPEVSASPEGITDQNDGSTRTHADEKLEEGPRAIVDVQRQSLSGVSYIIHPDNLPPPSYEPLKDLPPPSHPVAQWRPDLFIKVCCSPSNETISDSNENSTLIDIHTGYAEIGNKTDPENKGTEEVDGEGEPVGSYLLNDEETVKYSSDGEKTLNISQDKLLQNCGALQEGSEKCRDSNDNKAGDSVDVDDFASTEIPGNDEGQLEPTATSERSSSNFTQLVVELGALGDAANKHFLDASSNHTPRYEESGSTTYQDMANFLKDIANSDGFQNAFLGDLISNFGSLDQNAMKLIYSLLIRPLEAAHQGIKTDRMGASPNTKLNSPNHLPSPSMTPDFLMLNKDKLPLRDEPANGYHPFFLSPPQKSPTIGPARAQLRPSPTVQAVASGYSDQAWLPTRSLPRKPSDGLRGDENVDVITAPPFQNFEVVLGSSLNHDGKSKSHPQAPQPSQGASQHPLPFDKLRLGLEMPPPDALEALPPGSVLIPPSYILKQAKLPQIITKKDGTPGLEMSFPDFLPNLPFFGNDKPQRMQPPAKPQAHDIPPRLPSFLSSFLSGARPHSRPEKGPPVRQRPLNRHMFLPRRPPTAPPPPVTKLTPPATRIPTRALPTAIVTSLSPTFTPPPPPVSYVPHKPIDQETPNVLPNSVNPSGLSVAGPIPVPVFVSVPPKKDSVAAASPAQVQSGGPSMHHEESPQKDHMDKVHYQIESASTTGNVVIGEGEAQSPKDYPLIYEEYPDAASHDNSSDTNYHNHEYYEELLPDYILEYYDYQDYYDQQLRRDGLLKTGSSSEVKSGSSDSDTLHNQEASHTSAITNETNASDDHDGLYSPSVSFEPEISPTLSEQEQSDLQMLLQNHQMAAALAEANSTVLSINSTQIGVQSTTKEPDTEFMDDHDYYDVPITSQRGNPYLAHPPPSAPSFPSAPSPSEPLPPAESLLPLHVLPLRGKGVGELGLLVSQELDTFRKPTHPLHTPHQQESFRYRTESSMESEELKHRSSREHRYTAEKTGKEDAQERMHSGRRPRYVVSSLESEELNDHLGHSEREPCTTDSEAEDRTTHYDEDDSRDPSCYTGHSRELDDTVASRGAAPVTSMTSQELGDHLSRDLKQYQTRRSRQHQEDKREAEGDEGTHGEELQRSQSQVSFSRDNVQNEVFLEFDNIFRQHGQYLSGDPIPPASTLGRVSRRTTDTLLSVSRANTPDSIDMSHHHSFSHHRDHRTSDLPSPPTTPPRFSPPPAPPRPPKPGHLSQPGTPSPKANRARPPSPGEAPPSPPRHQHPSGNRNSEEERLI</sequence>
<feature type="compositionally biased region" description="Basic and acidic residues" evidence="1">
    <location>
        <begin position="274"/>
        <end position="288"/>
    </location>
</feature>
<feature type="compositionally biased region" description="Basic and acidic residues" evidence="1">
    <location>
        <begin position="1215"/>
        <end position="1235"/>
    </location>
</feature>
<feature type="compositionally biased region" description="Low complexity" evidence="1">
    <location>
        <begin position="545"/>
        <end position="559"/>
    </location>
</feature>